<keyword evidence="4" id="KW-1185">Reference proteome</keyword>
<evidence type="ECO:0000256" key="1">
    <source>
        <dbReference type="SAM" id="MobiDB-lite"/>
    </source>
</evidence>
<gene>
    <name evidence="3" type="ORF">NF556_12000</name>
</gene>
<evidence type="ECO:0000313" key="3">
    <source>
        <dbReference type="EMBL" id="USQ78370.1"/>
    </source>
</evidence>
<accession>A0ABY4YNK7</accession>
<dbReference type="Proteomes" id="UP001056455">
    <property type="component" value="Chromosome"/>
</dbReference>
<dbReference type="RefSeq" id="WP_252591168.1">
    <property type="nucleotide sequence ID" value="NZ_CP099489.1"/>
</dbReference>
<keyword evidence="2" id="KW-1133">Transmembrane helix</keyword>
<keyword evidence="2" id="KW-0472">Membrane</keyword>
<reference evidence="3" key="1">
    <citation type="submission" date="2022-06" db="EMBL/GenBank/DDBJ databases">
        <title>Ornithinimicrobium HY1793.</title>
        <authorList>
            <person name="Huang Y."/>
        </authorList>
    </citation>
    <scope>NUCLEOTIDE SEQUENCE</scope>
    <source>
        <strain evidence="3">HY1793</strain>
    </source>
</reference>
<evidence type="ECO:0000313" key="4">
    <source>
        <dbReference type="Proteomes" id="UP001056455"/>
    </source>
</evidence>
<keyword evidence="2" id="KW-0812">Transmembrane</keyword>
<feature type="region of interest" description="Disordered" evidence="1">
    <location>
        <begin position="1"/>
        <end position="24"/>
    </location>
</feature>
<feature type="compositionally biased region" description="Low complexity" evidence="1">
    <location>
        <begin position="84"/>
        <end position="97"/>
    </location>
</feature>
<organism evidence="3 4">
    <name type="scientific">Ornithinimicrobium faecis</name>
    <dbReference type="NCBI Taxonomy" id="2934158"/>
    <lineage>
        <taxon>Bacteria</taxon>
        <taxon>Bacillati</taxon>
        <taxon>Actinomycetota</taxon>
        <taxon>Actinomycetes</taxon>
        <taxon>Micrococcales</taxon>
        <taxon>Ornithinimicrobiaceae</taxon>
        <taxon>Ornithinimicrobium</taxon>
    </lineage>
</organism>
<feature type="transmembrane region" description="Helical" evidence="2">
    <location>
        <begin position="59"/>
        <end position="78"/>
    </location>
</feature>
<feature type="region of interest" description="Disordered" evidence="1">
    <location>
        <begin position="84"/>
        <end position="121"/>
    </location>
</feature>
<name>A0ABY4YNK7_9MICO</name>
<protein>
    <recommendedName>
        <fullName evidence="5">PknH-like extracellular domain-containing protein</fullName>
    </recommendedName>
</protein>
<evidence type="ECO:0008006" key="5">
    <source>
        <dbReference type="Google" id="ProtNLM"/>
    </source>
</evidence>
<dbReference type="EMBL" id="CP099489">
    <property type="protein sequence ID" value="USQ78370.1"/>
    <property type="molecule type" value="Genomic_DNA"/>
</dbReference>
<sequence>MREDQEFQDWGPEGDSGWTQEQDDRLRASLGALRHDVDAAGIPDVRFVMRRAGRQRHRAVAGIAAGAAAVLGLSWIGFQSLEDGATTAPPAGTSTPTTERDDATQEPTDEPTGTDGESPDAALVAPDDLVLAASGGPELSLFVPPTLWESEAFTGGAATEAGMGEFESTALFDCDPDDVTWGAEDEGTFGIMGVWSGGSAFANQRVRVLDSPDAAADYVNDLDAALATCEAPAEADNIVLDVQPLELSGAFRITTTFKDGTDPMTDFYYVVQHDGTPAAVSTFRLIDWSSEATDAEAVSEFERLADLVTGN</sequence>
<proteinExistence type="predicted"/>
<evidence type="ECO:0000256" key="2">
    <source>
        <dbReference type="SAM" id="Phobius"/>
    </source>
</evidence>